<feature type="domain" description="Acyl-CoA oxidase/dehydrogenase middle" evidence="8">
    <location>
        <begin position="125"/>
        <end position="219"/>
    </location>
</feature>
<comment type="cofactor">
    <cofactor evidence="1 6">
        <name>FAD</name>
        <dbReference type="ChEBI" id="CHEBI:57692"/>
    </cofactor>
</comment>
<protein>
    <submittedName>
        <fullName evidence="10">Pimeloyl-CoA dehydrogenase large subunit</fullName>
    </submittedName>
</protein>
<comment type="caution">
    <text evidence="10">The sequence shown here is derived from an EMBL/GenBank/DDBJ whole genome shotgun (WGS) entry which is preliminary data.</text>
</comment>
<proteinExistence type="inferred from homology"/>
<dbReference type="InterPro" id="IPR036250">
    <property type="entry name" value="AcylCo_DH-like_C"/>
</dbReference>
<accession>A0A6N6VNP3</accession>
<dbReference type="InterPro" id="IPR006091">
    <property type="entry name" value="Acyl-CoA_Oxase/DH_mid-dom"/>
</dbReference>
<dbReference type="InterPro" id="IPR013786">
    <property type="entry name" value="AcylCoA_DH/ox_N"/>
</dbReference>
<keyword evidence="3 6" id="KW-0285">Flavoprotein</keyword>
<dbReference type="GO" id="GO:0005886">
    <property type="term" value="C:plasma membrane"/>
    <property type="evidence" value="ECO:0007669"/>
    <property type="project" value="TreeGrafter"/>
</dbReference>
<evidence type="ECO:0000256" key="2">
    <source>
        <dbReference type="ARBA" id="ARBA00009347"/>
    </source>
</evidence>
<evidence type="ECO:0000256" key="1">
    <source>
        <dbReference type="ARBA" id="ARBA00001974"/>
    </source>
</evidence>
<dbReference type="InterPro" id="IPR037069">
    <property type="entry name" value="AcylCoA_DH/ox_N_sf"/>
</dbReference>
<keyword evidence="5 6" id="KW-0560">Oxidoreductase</keyword>
<dbReference type="GO" id="GO:0016627">
    <property type="term" value="F:oxidoreductase activity, acting on the CH-CH group of donors"/>
    <property type="evidence" value="ECO:0007669"/>
    <property type="project" value="InterPro"/>
</dbReference>
<keyword evidence="11" id="KW-1185">Reference proteome</keyword>
<dbReference type="InterPro" id="IPR046373">
    <property type="entry name" value="Acyl-CoA_Oxase/DH_mid-dom_sf"/>
</dbReference>
<dbReference type="SUPFAM" id="SSF47203">
    <property type="entry name" value="Acyl-CoA dehydrogenase C-terminal domain-like"/>
    <property type="match status" value="1"/>
</dbReference>
<sequence>MNIDFTPEDEAFRDEVRGFIAANLPPECADSPALGVMTDKSVVKRWHKTLYEKGWAAPAWPEEYGGTGWNATQRFIFNEEIAKANAPRLMPFGLTMVGPVIYTFGNAEQKSRHLQGILSGDVWWCQGYSEPGAGSDLASLKTMAVRDGDHYVVNGQKIWTSYAHEADWIFCLVRTEQSAKRQEGISFLLIDMRTPGIEVRPIISIAGLHHLNEVFFTDVKVPVQNLIGEENKGWTYAKYLLVHERTSIGGVPESKKKAAHIRAIARAERNADGGALMDDPAFQRKLAEIEVKLTSLEYMNLRILADAAAGKAVGPQSSLLKIVGSEVQQALGELAVEAVGYYIEPFEQGVLPGGVNARGIGPAHAWNVWADYGYGRAASIYGGSNEIQHDVIAKAILNL</sequence>
<dbReference type="Pfam" id="PF02771">
    <property type="entry name" value="Acyl-CoA_dh_N"/>
    <property type="match status" value="1"/>
</dbReference>
<dbReference type="Pfam" id="PF02770">
    <property type="entry name" value="Acyl-CoA_dh_M"/>
    <property type="match status" value="1"/>
</dbReference>
<dbReference type="PANTHER" id="PTHR43292">
    <property type="entry name" value="ACYL-COA DEHYDROGENASE"/>
    <property type="match status" value="1"/>
</dbReference>
<comment type="similarity">
    <text evidence="2 6">Belongs to the acyl-CoA dehydrogenase family.</text>
</comment>
<keyword evidence="4 6" id="KW-0274">FAD</keyword>
<evidence type="ECO:0000256" key="6">
    <source>
        <dbReference type="RuleBase" id="RU362125"/>
    </source>
</evidence>
<dbReference type="Pfam" id="PF00441">
    <property type="entry name" value="Acyl-CoA_dh_1"/>
    <property type="match status" value="1"/>
</dbReference>
<feature type="domain" description="Acyl-CoA dehydrogenase/oxidase N-terminal" evidence="9">
    <location>
        <begin position="6"/>
        <end position="121"/>
    </location>
</feature>
<dbReference type="Gene3D" id="1.10.540.10">
    <property type="entry name" value="Acyl-CoA dehydrogenase/oxidase, N-terminal domain"/>
    <property type="match status" value="1"/>
</dbReference>
<dbReference type="InterPro" id="IPR009100">
    <property type="entry name" value="AcylCoA_DH/oxidase_NM_dom_sf"/>
</dbReference>
<evidence type="ECO:0000313" key="10">
    <source>
        <dbReference type="EMBL" id="KAB7740446.1"/>
    </source>
</evidence>
<dbReference type="Gene3D" id="1.20.140.10">
    <property type="entry name" value="Butyryl-CoA Dehydrogenase, subunit A, domain 3"/>
    <property type="match status" value="1"/>
</dbReference>
<dbReference type="EMBL" id="WESC01000006">
    <property type="protein sequence ID" value="KAB7740446.1"/>
    <property type="molecule type" value="Genomic_DNA"/>
</dbReference>
<dbReference type="PANTHER" id="PTHR43292:SF3">
    <property type="entry name" value="ACYL-COA DEHYDROGENASE FADE29"/>
    <property type="match status" value="1"/>
</dbReference>
<dbReference type="AlphaFoldDB" id="A0A6N6VNP3"/>
<feature type="domain" description="Acyl-CoA dehydrogenase/oxidase C-terminal" evidence="7">
    <location>
        <begin position="231"/>
        <end position="397"/>
    </location>
</feature>
<reference evidence="10 11" key="1">
    <citation type="submission" date="2019-09" db="EMBL/GenBank/DDBJ databases">
        <title>Parvibaculum sedimenti sp. nov., isolated from sediment.</title>
        <authorList>
            <person name="Wang Y."/>
        </authorList>
    </citation>
    <scope>NUCLEOTIDE SEQUENCE [LARGE SCALE GENOMIC DNA]</scope>
    <source>
        <strain evidence="10 11">HXT-9</strain>
    </source>
</reference>
<evidence type="ECO:0000256" key="4">
    <source>
        <dbReference type="ARBA" id="ARBA00022827"/>
    </source>
</evidence>
<dbReference type="Proteomes" id="UP000468901">
    <property type="component" value="Unassembled WGS sequence"/>
</dbReference>
<organism evidence="10 11">
    <name type="scientific">Parvibaculum sedimenti</name>
    <dbReference type="NCBI Taxonomy" id="2608632"/>
    <lineage>
        <taxon>Bacteria</taxon>
        <taxon>Pseudomonadati</taxon>
        <taxon>Pseudomonadota</taxon>
        <taxon>Alphaproteobacteria</taxon>
        <taxon>Hyphomicrobiales</taxon>
        <taxon>Parvibaculaceae</taxon>
        <taxon>Parvibaculum</taxon>
    </lineage>
</organism>
<evidence type="ECO:0000256" key="5">
    <source>
        <dbReference type="ARBA" id="ARBA00023002"/>
    </source>
</evidence>
<evidence type="ECO:0000256" key="3">
    <source>
        <dbReference type="ARBA" id="ARBA00022630"/>
    </source>
</evidence>
<dbReference type="FunFam" id="2.40.110.10:FF:000011">
    <property type="entry name" value="Acyl-CoA dehydrogenase FadE34"/>
    <property type="match status" value="1"/>
</dbReference>
<gene>
    <name evidence="10" type="ORF">F2P47_07915</name>
</gene>
<evidence type="ECO:0000259" key="8">
    <source>
        <dbReference type="Pfam" id="PF02770"/>
    </source>
</evidence>
<dbReference type="GO" id="GO:0050660">
    <property type="term" value="F:flavin adenine dinucleotide binding"/>
    <property type="evidence" value="ECO:0007669"/>
    <property type="project" value="InterPro"/>
</dbReference>
<dbReference type="Gene3D" id="2.40.110.10">
    <property type="entry name" value="Butyryl-CoA Dehydrogenase, subunit A, domain 2"/>
    <property type="match status" value="1"/>
</dbReference>
<dbReference type="InterPro" id="IPR052161">
    <property type="entry name" value="Mycobact_Acyl-CoA_DH"/>
</dbReference>
<dbReference type="SUPFAM" id="SSF56645">
    <property type="entry name" value="Acyl-CoA dehydrogenase NM domain-like"/>
    <property type="match status" value="1"/>
</dbReference>
<evidence type="ECO:0000259" key="9">
    <source>
        <dbReference type="Pfam" id="PF02771"/>
    </source>
</evidence>
<dbReference type="RefSeq" id="WP_152215811.1">
    <property type="nucleotide sequence ID" value="NZ_WESC01000006.1"/>
</dbReference>
<evidence type="ECO:0000259" key="7">
    <source>
        <dbReference type="Pfam" id="PF00441"/>
    </source>
</evidence>
<evidence type="ECO:0000313" key="11">
    <source>
        <dbReference type="Proteomes" id="UP000468901"/>
    </source>
</evidence>
<name>A0A6N6VNP3_9HYPH</name>
<dbReference type="InterPro" id="IPR009075">
    <property type="entry name" value="AcylCo_DH/oxidase_C"/>
</dbReference>